<dbReference type="OrthoDB" id="8927673at2"/>
<reference evidence="1 2" key="1">
    <citation type="journal article" date="2014" name="Genome Announc.">
        <title>Draft Genome Sequence of the Iron-Oxidizing, Acidophilic, and Halotolerant 'Thiobacillus prosperus' Type Strain DSM 5130.</title>
        <authorList>
            <person name="Ossandon F.J."/>
            <person name="Cardenas J.P."/>
            <person name="Corbett M."/>
            <person name="Quatrini R."/>
            <person name="Holmes D.S."/>
            <person name="Watkin E."/>
        </authorList>
    </citation>
    <scope>NUCLEOTIDE SEQUENCE [LARGE SCALE GENOMIC DNA]</scope>
    <source>
        <strain evidence="1 2">DSM 5130</strain>
    </source>
</reference>
<keyword evidence="2" id="KW-1185">Reference proteome</keyword>
<protein>
    <recommendedName>
        <fullName evidence="3">Polymer-forming cytoskeletal protein</fullName>
    </recommendedName>
</protein>
<dbReference type="SUPFAM" id="SSF51161">
    <property type="entry name" value="Trimeric LpxA-like enzymes"/>
    <property type="match status" value="1"/>
</dbReference>
<name>A0A1A6C0L4_9GAMM</name>
<dbReference type="Gene3D" id="2.160.10.10">
    <property type="entry name" value="Hexapeptide repeat proteins"/>
    <property type="match status" value="1"/>
</dbReference>
<dbReference type="Proteomes" id="UP000029273">
    <property type="component" value="Unassembled WGS sequence"/>
</dbReference>
<evidence type="ECO:0000313" key="2">
    <source>
        <dbReference type="Proteomes" id="UP000029273"/>
    </source>
</evidence>
<dbReference type="AlphaFoldDB" id="A0A1A6C0L4"/>
<gene>
    <name evidence="1" type="ORF">Thpro_022357</name>
</gene>
<evidence type="ECO:0008006" key="3">
    <source>
        <dbReference type="Google" id="ProtNLM"/>
    </source>
</evidence>
<dbReference type="RefSeq" id="WP_038093496.1">
    <property type="nucleotide sequence ID" value="NZ_JQSG02000006.1"/>
</dbReference>
<dbReference type="EMBL" id="JQSG02000006">
    <property type="protein sequence ID" value="OBS08107.1"/>
    <property type="molecule type" value="Genomic_DNA"/>
</dbReference>
<evidence type="ECO:0000313" key="1">
    <source>
        <dbReference type="EMBL" id="OBS08107.1"/>
    </source>
</evidence>
<sequence>MLLGLIILTLVLAVLPLVSALMVWLTGKEAAPLALSEDGYRPDYLARRFAAKFGAIGTGLALAGEGVLHHPLESGEDVLVVPATRGHPATLDPVDPDKGRVVLAQGGLFVPANTRWLREIWARGDLVAGSGGLYRALLADGDMRLGVATTVLRWSHAERHLEAGADCRLFGHTSAGEIIRIGSGCAFEFLIAPWIVAGDVPDTPPERWIRQSGGGRGRRADMIAKSSLLLPAGTHCRGSVKAHKRLVLGRDTVVEGAVVCRGDVVIGPGCRIKGPVVADGLLTVAPGCLIGDPDVQASVTAHRIEIHAGVTVCGSVQARDSGHVVAE</sequence>
<proteinExistence type="predicted"/>
<dbReference type="InterPro" id="IPR011004">
    <property type="entry name" value="Trimer_LpxA-like_sf"/>
</dbReference>
<comment type="caution">
    <text evidence="1">The sequence shown here is derived from an EMBL/GenBank/DDBJ whole genome shotgun (WGS) entry which is preliminary data.</text>
</comment>
<accession>A0A1A6C0L4</accession>
<organism evidence="1 2">
    <name type="scientific">Acidihalobacter prosperus</name>
    <dbReference type="NCBI Taxonomy" id="160660"/>
    <lineage>
        <taxon>Bacteria</taxon>
        <taxon>Pseudomonadati</taxon>
        <taxon>Pseudomonadota</taxon>
        <taxon>Gammaproteobacteria</taxon>
        <taxon>Chromatiales</taxon>
        <taxon>Ectothiorhodospiraceae</taxon>
        <taxon>Acidihalobacter</taxon>
    </lineage>
</organism>